<protein>
    <submittedName>
        <fullName evidence="2">Uncharacterized protein</fullName>
    </submittedName>
</protein>
<gene>
    <name evidence="2" type="ORF">COLO4_34623</name>
</gene>
<dbReference type="AlphaFoldDB" id="A0A1R3GK39"/>
<dbReference type="STRING" id="93759.A0A1R3GK39"/>
<dbReference type="PANTHER" id="PTHR47269">
    <property type="entry name" value="PEPTIDYL-PROLYL CIS-TRANS ISOMERASE CYP21-4"/>
    <property type="match status" value="1"/>
</dbReference>
<comment type="caution">
    <text evidence="2">The sequence shown here is derived from an EMBL/GenBank/DDBJ whole genome shotgun (WGS) entry which is preliminary data.</text>
</comment>
<feature type="transmembrane region" description="Helical" evidence="1">
    <location>
        <begin position="21"/>
        <end position="45"/>
    </location>
</feature>
<keyword evidence="1" id="KW-0472">Membrane</keyword>
<evidence type="ECO:0000256" key="1">
    <source>
        <dbReference type="SAM" id="Phobius"/>
    </source>
</evidence>
<keyword evidence="1" id="KW-1133">Transmembrane helix</keyword>
<dbReference type="PANTHER" id="PTHR47269:SF1">
    <property type="entry name" value="PEPTIDYL-PROLYL CIS-TRANS ISOMERASE CYP21-4"/>
    <property type="match status" value="1"/>
</dbReference>
<dbReference type="InterPro" id="IPR029000">
    <property type="entry name" value="Cyclophilin-like_dom_sf"/>
</dbReference>
<accession>A0A1R3GK39</accession>
<name>A0A1R3GK39_9ROSI</name>
<keyword evidence="3" id="KW-1185">Reference proteome</keyword>
<dbReference type="Proteomes" id="UP000187203">
    <property type="component" value="Unassembled WGS sequence"/>
</dbReference>
<dbReference type="SUPFAM" id="SSF50891">
    <property type="entry name" value="Cyclophilin-like"/>
    <property type="match status" value="1"/>
</dbReference>
<sequence>MARIKPQALLIQSKRKKGPTRISATTILFCNLIVLLVVLSLIATYRHWLQRAREQTGSGLSTSEHVTDVVDSNKYDLPGFAVLNTSKGYITIELFKDGSPQTVDKFLDLWGEDVVQEIEEVDTDEHYRPKSPVGIIDVTLKQET</sequence>
<dbReference type="OrthoDB" id="271386at2759"/>
<organism evidence="2 3">
    <name type="scientific">Corchorus olitorius</name>
    <dbReference type="NCBI Taxonomy" id="93759"/>
    <lineage>
        <taxon>Eukaryota</taxon>
        <taxon>Viridiplantae</taxon>
        <taxon>Streptophyta</taxon>
        <taxon>Embryophyta</taxon>
        <taxon>Tracheophyta</taxon>
        <taxon>Spermatophyta</taxon>
        <taxon>Magnoliopsida</taxon>
        <taxon>eudicotyledons</taxon>
        <taxon>Gunneridae</taxon>
        <taxon>Pentapetalae</taxon>
        <taxon>rosids</taxon>
        <taxon>malvids</taxon>
        <taxon>Malvales</taxon>
        <taxon>Malvaceae</taxon>
        <taxon>Grewioideae</taxon>
        <taxon>Apeibeae</taxon>
        <taxon>Corchorus</taxon>
    </lineage>
</organism>
<proteinExistence type="predicted"/>
<keyword evidence="1" id="KW-0812">Transmembrane</keyword>
<reference evidence="3" key="1">
    <citation type="submission" date="2013-09" db="EMBL/GenBank/DDBJ databases">
        <title>Corchorus olitorius genome sequencing.</title>
        <authorList>
            <person name="Alam M."/>
            <person name="Haque M.S."/>
            <person name="Islam M.S."/>
            <person name="Emdad E.M."/>
            <person name="Islam M.M."/>
            <person name="Ahmed B."/>
            <person name="Halim A."/>
            <person name="Hossen Q.M.M."/>
            <person name="Hossain M.Z."/>
            <person name="Ahmed R."/>
            <person name="Khan M.M."/>
            <person name="Islam R."/>
            <person name="Rashid M.M."/>
            <person name="Khan S.A."/>
            <person name="Rahman M.S."/>
            <person name="Alam M."/>
            <person name="Yahiya A.S."/>
            <person name="Khan M.S."/>
            <person name="Azam M.S."/>
            <person name="Haque T."/>
            <person name="Lashkar M.Z.H."/>
            <person name="Akhand A.I."/>
            <person name="Morshed G."/>
            <person name="Roy S."/>
            <person name="Uddin K.S."/>
            <person name="Rabeya T."/>
            <person name="Hossain A.S."/>
            <person name="Chowdhury A."/>
            <person name="Snigdha A.R."/>
            <person name="Mortoza M.S."/>
            <person name="Matin S.A."/>
            <person name="Hoque S.M.E."/>
            <person name="Islam M.K."/>
            <person name="Roy D.K."/>
            <person name="Haider R."/>
            <person name="Moosa M.M."/>
            <person name="Elias S.M."/>
            <person name="Hasan A.M."/>
            <person name="Jahan S."/>
            <person name="Shafiuddin M."/>
            <person name="Mahmood N."/>
            <person name="Shommy N.S."/>
        </authorList>
    </citation>
    <scope>NUCLEOTIDE SEQUENCE [LARGE SCALE GENOMIC DNA]</scope>
    <source>
        <strain evidence="3">cv. O-4</strain>
    </source>
</reference>
<evidence type="ECO:0000313" key="2">
    <source>
        <dbReference type="EMBL" id="OMO58458.1"/>
    </source>
</evidence>
<evidence type="ECO:0000313" key="3">
    <source>
        <dbReference type="Proteomes" id="UP000187203"/>
    </source>
</evidence>
<dbReference type="EMBL" id="AWUE01022416">
    <property type="protein sequence ID" value="OMO58458.1"/>
    <property type="molecule type" value="Genomic_DNA"/>
</dbReference>